<keyword evidence="15" id="KW-1185">Reference proteome</keyword>
<feature type="site" description="Transition state stabilizer" evidence="11">
    <location>
        <position position="211"/>
    </location>
</feature>
<comment type="similarity">
    <text evidence="4">Belongs to the glycosyltransferase group 1 family. Glycosyltransferase 30 subfamily.</text>
</comment>
<dbReference type="PANTHER" id="PTHR42755">
    <property type="entry name" value="3-DEOXY-MANNO-OCTULOSONATE CYTIDYLYLTRANSFERASE"/>
    <property type="match status" value="1"/>
</dbReference>
<keyword evidence="12" id="KW-1003">Cell membrane</keyword>
<evidence type="ECO:0000256" key="2">
    <source>
        <dbReference type="ARBA" id="ARBA00004388"/>
    </source>
</evidence>
<evidence type="ECO:0000256" key="9">
    <source>
        <dbReference type="ARBA" id="ARBA00049183"/>
    </source>
</evidence>
<accession>A0A447CX46</accession>
<dbReference type="FunFam" id="3.40.50.11720:FF:000001">
    <property type="entry name" value="3-deoxy-D-manno-octulosonic acid transferase"/>
    <property type="match status" value="1"/>
</dbReference>
<dbReference type="FunFam" id="3.40.50.2000:FF:000032">
    <property type="entry name" value="3-deoxy-D-manno-octulosonic acid transferase"/>
    <property type="match status" value="1"/>
</dbReference>
<dbReference type="EC" id="2.4.99.12" evidence="5 12"/>
<dbReference type="GO" id="GO:0009245">
    <property type="term" value="P:lipid A biosynthetic process"/>
    <property type="evidence" value="ECO:0007669"/>
    <property type="project" value="TreeGrafter"/>
</dbReference>
<feature type="active site" description="Proton acceptor" evidence="10">
    <location>
        <position position="67"/>
    </location>
</feature>
<organism evidence="14 15">
    <name type="scientific">Rhodoplanes serenus</name>
    <dbReference type="NCBI Taxonomy" id="200615"/>
    <lineage>
        <taxon>Bacteria</taxon>
        <taxon>Pseudomonadati</taxon>
        <taxon>Pseudomonadota</taxon>
        <taxon>Alphaproteobacteria</taxon>
        <taxon>Hyphomicrobiales</taxon>
        <taxon>Nitrobacteraceae</taxon>
        <taxon>Rhodoplanes</taxon>
    </lineage>
</organism>
<dbReference type="GO" id="GO:0005886">
    <property type="term" value="C:plasma membrane"/>
    <property type="evidence" value="ECO:0007669"/>
    <property type="project" value="UniProtKB-SubCell"/>
</dbReference>
<feature type="domain" description="3-deoxy-D-manno-octulosonic-acid transferase N-terminal" evidence="13">
    <location>
        <begin position="40"/>
        <end position="213"/>
    </location>
</feature>
<gene>
    <name evidence="14" type="primary">waaA</name>
    <name evidence="14" type="ORF">RHODGE_RHODGE_03025</name>
</gene>
<evidence type="ECO:0000256" key="11">
    <source>
        <dbReference type="PIRSR" id="PIRSR639901-2"/>
    </source>
</evidence>
<evidence type="ECO:0000259" key="13">
    <source>
        <dbReference type="Pfam" id="PF04413"/>
    </source>
</evidence>
<protein>
    <recommendedName>
        <fullName evidence="6 12">3-deoxy-D-manno-octulosonic acid transferase</fullName>
        <shortName evidence="12">Kdo transferase</shortName>
        <ecNumber evidence="5 12">2.4.99.12</ecNumber>
    </recommendedName>
    <alternativeName>
        <fullName evidence="8 12">Lipid IV(A) 3-deoxy-D-manno-octulosonic acid transferase</fullName>
    </alternativeName>
</protein>
<dbReference type="InterPro" id="IPR039901">
    <property type="entry name" value="Kdotransferase"/>
</dbReference>
<keyword evidence="12" id="KW-0448">Lipopolysaccharide biosynthesis</keyword>
<dbReference type="Gene3D" id="3.40.50.11720">
    <property type="entry name" value="3-Deoxy-D-manno-octulosonic-acid transferase, N-terminal domain"/>
    <property type="match status" value="1"/>
</dbReference>
<sequence>MVERLPFTFTAYRLATRAATPFARYLLGRRLRRGKEHPTRLPERRGEPGVPRPDGPLVWVHGASVGEFVAALPVVERLRARGVAVLVTTGTVTSAELAARRLPEGAIHQFVPLDAPAYVGRFLDHWRPDLGLFVESDLWPNLILAAAERRVPLILVNGRLSERSYEKWQRAPATIETLLSRFDLCLVRSPEDAQRFGALGAPRLGVTGNLKLDVPALPVDPARFAELRGALAGRPLVAAASTHGGEEAALLAVHRKLRLEFPRLLTVIAPRHPERGAEIAAMAATAGLEAARRSQGALPNAATEIYVADTLGELGLLYRVAPVVFMGGSLIPHGGQNPIEPVKLGAAVLHGPHVKNFADIYAALDGAGGAKAVADAEDLAAALTVLLADGEARATLAAAGERTVQILAGAVDRTMAALEPYLVQIRLEGRTGDA</sequence>
<evidence type="ECO:0000256" key="12">
    <source>
        <dbReference type="RuleBase" id="RU365103"/>
    </source>
</evidence>
<dbReference type="GO" id="GO:0009244">
    <property type="term" value="P:lipopolysaccharide core region biosynthetic process"/>
    <property type="evidence" value="ECO:0007669"/>
    <property type="project" value="UniProtKB-UniRule"/>
</dbReference>
<dbReference type="OrthoDB" id="9789797at2"/>
<dbReference type="Proteomes" id="UP000289200">
    <property type="component" value="Unassembled WGS sequence"/>
</dbReference>
<dbReference type="Gene3D" id="3.40.50.2000">
    <property type="entry name" value="Glycogen Phosphorylase B"/>
    <property type="match status" value="1"/>
</dbReference>
<evidence type="ECO:0000256" key="6">
    <source>
        <dbReference type="ARBA" id="ARBA00019077"/>
    </source>
</evidence>
<comment type="pathway">
    <text evidence="3 12">Bacterial outer membrane biogenesis; LPS core biosynthesis.</text>
</comment>
<dbReference type="SUPFAM" id="SSF53756">
    <property type="entry name" value="UDP-Glycosyltransferase/glycogen phosphorylase"/>
    <property type="match status" value="1"/>
</dbReference>
<dbReference type="InterPro" id="IPR038107">
    <property type="entry name" value="Glycos_transf_N_sf"/>
</dbReference>
<keyword evidence="7 12" id="KW-0808">Transferase</keyword>
<dbReference type="RefSeq" id="WP_129609646.1">
    <property type="nucleotide sequence ID" value="NZ_UWOC01000156.1"/>
</dbReference>
<dbReference type="Pfam" id="PF04413">
    <property type="entry name" value="Glycos_transf_N"/>
    <property type="match status" value="1"/>
</dbReference>
<dbReference type="EMBL" id="UWOC01000156">
    <property type="protein sequence ID" value="VCU09856.1"/>
    <property type="molecule type" value="Genomic_DNA"/>
</dbReference>
<dbReference type="PANTHER" id="PTHR42755:SF1">
    <property type="entry name" value="3-DEOXY-D-MANNO-OCTULOSONIC ACID TRANSFERASE, MITOCHONDRIAL-RELATED"/>
    <property type="match status" value="1"/>
</dbReference>
<keyword evidence="12" id="KW-0472">Membrane</keyword>
<dbReference type="GO" id="GO:0043842">
    <property type="term" value="F:Kdo transferase activity"/>
    <property type="evidence" value="ECO:0007669"/>
    <property type="project" value="UniProtKB-EC"/>
</dbReference>
<evidence type="ECO:0000256" key="5">
    <source>
        <dbReference type="ARBA" id="ARBA00012621"/>
    </source>
</evidence>
<dbReference type="UniPathway" id="UPA00958"/>
<feature type="site" description="Transition state stabilizer" evidence="11">
    <location>
        <position position="135"/>
    </location>
</feature>
<evidence type="ECO:0000256" key="8">
    <source>
        <dbReference type="ARBA" id="ARBA00031445"/>
    </source>
</evidence>
<reference evidence="15" key="1">
    <citation type="submission" date="2018-10" db="EMBL/GenBank/DDBJ databases">
        <authorList>
            <person name="Peiro R."/>
            <person name="Begona"/>
            <person name="Cbmso G."/>
            <person name="Lopez M."/>
            <person name="Gonzalez S."/>
            <person name="Sacristan E."/>
            <person name="Castillo E."/>
        </authorList>
    </citation>
    <scope>NUCLEOTIDE SEQUENCE [LARGE SCALE GENOMIC DNA]</scope>
</reference>
<evidence type="ECO:0000313" key="14">
    <source>
        <dbReference type="EMBL" id="VCU09856.1"/>
    </source>
</evidence>
<evidence type="ECO:0000256" key="4">
    <source>
        <dbReference type="ARBA" id="ARBA00006380"/>
    </source>
</evidence>
<comment type="caution">
    <text evidence="14">The sequence shown here is derived from an EMBL/GenBank/DDBJ whole genome shotgun (WGS) entry which is preliminary data.</text>
</comment>
<proteinExistence type="inferred from homology"/>
<comment type="function">
    <text evidence="1 12">Involved in lipopolysaccharide (LPS) biosynthesis. Catalyzes the transfer of 3-deoxy-D-manno-octulosonate (Kdo) residue(s) from CMP-Kdo to lipid IV(A), the tetraacyldisaccharide-1,4'-bisphosphate precursor of lipid A.</text>
</comment>
<comment type="catalytic activity">
    <reaction evidence="9 12">
        <text>lipid IVA (E. coli) + CMP-3-deoxy-beta-D-manno-octulosonate = alpha-Kdo-(2-&gt;6)-lipid IVA (E. coli) + CMP + H(+)</text>
        <dbReference type="Rhea" id="RHEA:28066"/>
        <dbReference type="ChEBI" id="CHEBI:15378"/>
        <dbReference type="ChEBI" id="CHEBI:58603"/>
        <dbReference type="ChEBI" id="CHEBI:60364"/>
        <dbReference type="ChEBI" id="CHEBI:60377"/>
        <dbReference type="ChEBI" id="CHEBI:85987"/>
        <dbReference type="EC" id="2.4.99.12"/>
    </reaction>
</comment>
<dbReference type="AlphaFoldDB" id="A0A447CX46"/>
<evidence type="ECO:0000256" key="7">
    <source>
        <dbReference type="ARBA" id="ARBA00022679"/>
    </source>
</evidence>
<evidence type="ECO:0000256" key="3">
    <source>
        <dbReference type="ARBA" id="ARBA00004713"/>
    </source>
</evidence>
<name>A0A447CX46_9BRAD</name>
<evidence type="ECO:0000313" key="15">
    <source>
        <dbReference type="Proteomes" id="UP000289200"/>
    </source>
</evidence>
<evidence type="ECO:0000256" key="1">
    <source>
        <dbReference type="ARBA" id="ARBA00003394"/>
    </source>
</evidence>
<comment type="subcellular location">
    <subcellularLocation>
        <location evidence="2">Cell inner membrane</location>
        <topology evidence="2">Single-pass membrane protein</topology>
        <orientation evidence="2">Cytoplasmic side</orientation>
    </subcellularLocation>
    <subcellularLocation>
        <location evidence="12">Cell membrane</location>
    </subcellularLocation>
</comment>
<evidence type="ECO:0000256" key="10">
    <source>
        <dbReference type="PIRSR" id="PIRSR639901-1"/>
    </source>
</evidence>
<dbReference type="InterPro" id="IPR007507">
    <property type="entry name" value="Glycos_transf_N"/>
</dbReference>